<organism evidence="9 10">
    <name type="scientific">Roseburia hominis (strain DSM 16839 / JCM 17582 / NCIMB 14029 / A2-183)</name>
    <dbReference type="NCBI Taxonomy" id="585394"/>
    <lineage>
        <taxon>Bacteria</taxon>
        <taxon>Bacillati</taxon>
        <taxon>Bacillota</taxon>
        <taxon>Clostridia</taxon>
        <taxon>Lachnospirales</taxon>
        <taxon>Lachnospiraceae</taxon>
        <taxon>Roseburia</taxon>
    </lineage>
</organism>
<name>G2T491_ROSHA</name>
<evidence type="ECO:0000256" key="2">
    <source>
        <dbReference type="ARBA" id="ARBA00022741"/>
    </source>
</evidence>
<evidence type="ECO:0000259" key="8">
    <source>
        <dbReference type="Pfam" id="PF13087"/>
    </source>
</evidence>
<evidence type="ECO:0000256" key="6">
    <source>
        <dbReference type="SAM" id="Coils"/>
    </source>
</evidence>
<proteinExistence type="inferred from homology"/>
<evidence type="ECO:0000313" key="9">
    <source>
        <dbReference type="EMBL" id="AEN97696.1"/>
    </source>
</evidence>
<dbReference type="STRING" id="585394.RHOM_12940"/>
<protein>
    <submittedName>
        <fullName evidence="9">Superfamily I DNA and RNA helicase and helicase subunits-like protein</fullName>
    </submittedName>
</protein>
<keyword evidence="6" id="KW-0175">Coiled coil</keyword>
<dbReference type="Proteomes" id="UP000008178">
    <property type="component" value="Chromosome"/>
</dbReference>
<dbReference type="InterPro" id="IPR050534">
    <property type="entry name" value="Coronavir_polyprotein_1ab"/>
</dbReference>
<evidence type="ECO:0000313" key="10">
    <source>
        <dbReference type="Proteomes" id="UP000008178"/>
    </source>
</evidence>
<sequence>MINSSLTAECNKIFNFWKLEEYFTPSDYPALVLTIKEGKQNIPFDAYYNDHSIRSLPLKRYKAHNEYLRQKNKSDESLYNRANIYCGCYRTKDFVEKMAEKCKLDREKYAEINELTGRFYAFSVQIDLDGKITEEGLQVSPFFYAVLCMIKAEGINVNIMQENIWKLDEEVNEILKQNNVRILEFEDVTIVKNIIFDKLRIKSENEIGLKSASDKVYACKGLKKEDETSDFTSFYLDEIENVQKNYENNENLIKYTTSLLEEKQKRIMIDSDVCSMKKWLEVDRFPMGKYPSKFSPTLMQQIAINIAISEKDRKEKIFSVNGPPGTGKTTLLKEIIASNVVQLAEVLIKKGIGGSNFVPRKVESASNASYTEKYYEIPEEISKYGILVVSNNNGAVENVTLDLPKSCDMGKDKTRTDYFDREINKEVYFSAVADNLLGKEGGAWGLISARMGRKSYVTEVLESCVFAKKNDASDKVTLDLAREDSISWEEAVDKFNVAKGKVLLLREGIKKDQKLLDDFYKEGESFAKSKLDLKQLLIEKEQLNVKLNEVRTELESNEQLTLEQEEEIKYIKEHSSIFKKLLILFGIGKIGRHIAEKQKYIDGLIIKHEDIKHRYSLAVKNTEEVCTKIEKQYSIISTLEKQVQILEEKIYGDKESLKNKYKNNFADRNFYKNIKESEDSQNACPWTFEEYDMAREALFYASLQVRKAFILESPYIKRNLFVYEAYNNGKYTIAEKQQMFPHLFNSLSVVIPVLSSTFASVGRFLKHAGNMSLGMLIIDESGQAVPQSALGAIYRTRRAVVVGDPLQVEPVVTIPKVLIDILADSTCVANAYKVIENSVQTFSDNINEFNGMIGERQVGCPLVVHRRCIEPMFSISNLISYDNRMFNKTNKKEEYLKPENLFLIKKSGWINVEGEENGGKDHFVKNQAERVCQLMEDAVHIYSDLFETDDKIFIITPFRTVAESMRKFIISYFSVKGYDKQILSKWTKNCVGTVHTFQGKDANEVLLVLGCSNKSAGAMNWVVKKANILNVACTRAKYRIAFIGNINDWKNRRYFREFIPSFIDIINV</sequence>
<dbReference type="GO" id="GO:0016787">
    <property type="term" value="F:hydrolase activity"/>
    <property type="evidence" value="ECO:0007669"/>
    <property type="project" value="UniProtKB-KW"/>
</dbReference>
<dbReference type="Gene3D" id="3.40.50.300">
    <property type="entry name" value="P-loop containing nucleotide triphosphate hydrolases"/>
    <property type="match status" value="3"/>
</dbReference>
<dbReference type="OrthoDB" id="9757917at2"/>
<dbReference type="RefSeq" id="WP_014080702.1">
    <property type="nucleotide sequence ID" value="NC_015977.1"/>
</dbReference>
<feature type="domain" description="DNA2/NAM7 helicase helicase" evidence="7">
    <location>
        <begin position="300"/>
        <end position="812"/>
    </location>
</feature>
<keyword evidence="2" id="KW-0547">Nucleotide-binding</keyword>
<dbReference type="InterPro" id="IPR041677">
    <property type="entry name" value="DNA2/NAM7_AAA_11"/>
</dbReference>
<dbReference type="Pfam" id="PF13086">
    <property type="entry name" value="AAA_11"/>
    <property type="match status" value="1"/>
</dbReference>
<evidence type="ECO:0000256" key="1">
    <source>
        <dbReference type="ARBA" id="ARBA00007913"/>
    </source>
</evidence>
<dbReference type="InterPro" id="IPR041679">
    <property type="entry name" value="DNA2/NAM7-like_C"/>
</dbReference>
<comment type="similarity">
    <text evidence="1">Belongs to the DNA2/NAM7 helicase family.</text>
</comment>
<feature type="domain" description="DNA2/NAM7 helicase-like C-terminal" evidence="8">
    <location>
        <begin position="863"/>
        <end position="1046"/>
    </location>
</feature>
<accession>G2T491</accession>
<feature type="coiled-coil region" evidence="6">
    <location>
        <begin position="533"/>
        <end position="567"/>
    </location>
</feature>
<dbReference type="KEGG" id="rho:RHOM_12940"/>
<evidence type="ECO:0000256" key="3">
    <source>
        <dbReference type="ARBA" id="ARBA00022801"/>
    </source>
</evidence>
<keyword evidence="10" id="KW-1185">Reference proteome</keyword>
<evidence type="ECO:0000256" key="5">
    <source>
        <dbReference type="ARBA" id="ARBA00022840"/>
    </source>
</evidence>
<dbReference type="GO" id="GO:0005524">
    <property type="term" value="F:ATP binding"/>
    <property type="evidence" value="ECO:0007669"/>
    <property type="project" value="UniProtKB-KW"/>
</dbReference>
<dbReference type="PANTHER" id="PTHR43788:SF8">
    <property type="entry name" value="DNA-BINDING PROTEIN SMUBP-2"/>
    <property type="match status" value="1"/>
</dbReference>
<dbReference type="SUPFAM" id="SSF52540">
    <property type="entry name" value="P-loop containing nucleoside triphosphate hydrolases"/>
    <property type="match status" value="1"/>
</dbReference>
<dbReference type="GO" id="GO:0043139">
    <property type="term" value="F:5'-3' DNA helicase activity"/>
    <property type="evidence" value="ECO:0007669"/>
    <property type="project" value="TreeGrafter"/>
</dbReference>
<dbReference type="Pfam" id="PF13087">
    <property type="entry name" value="AAA_12"/>
    <property type="match status" value="1"/>
</dbReference>
<evidence type="ECO:0000256" key="4">
    <source>
        <dbReference type="ARBA" id="ARBA00022806"/>
    </source>
</evidence>
<gene>
    <name evidence="9" type="ordered locus">RHOM_12940</name>
</gene>
<evidence type="ECO:0000259" key="7">
    <source>
        <dbReference type="Pfam" id="PF13086"/>
    </source>
</evidence>
<dbReference type="BioCyc" id="RHOM585394:G1H02-2573-MONOMER"/>
<dbReference type="HOGENOM" id="CLU_004155_0_1_9"/>
<dbReference type="InterPro" id="IPR027417">
    <property type="entry name" value="P-loop_NTPase"/>
</dbReference>
<dbReference type="eggNOG" id="COG1112">
    <property type="taxonomic scope" value="Bacteria"/>
</dbReference>
<keyword evidence="3" id="KW-0378">Hydrolase</keyword>
<keyword evidence="4 9" id="KW-0347">Helicase</keyword>
<dbReference type="PANTHER" id="PTHR43788">
    <property type="entry name" value="DNA2/NAM7 HELICASE FAMILY MEMBER"/>
    <property type="match status" value="1"/>
</dbReference>
<keyword evidence="5" id="KW-0067">ATP-binding</keyword>
<dbReference type="GeneID" id="93724308"/>
<reference evidence="9 10" key="1">
    <citation type="journal article" date="2015" name="Genome Announc.">
        <title>Complete genome sequence of the human gut symbiont Roseburia hominis.</title>
        <authorList>
            <person name="Travis A.J."/>
            <person name="Kelly D."/>
            <person name="Flint H.J."/>
            <person name="Aminov R.I."/>
        </authorList>
    </citation>
    <scope>NUCLEOTIDE SEQUENCE [LARGE SCALE GENOMIC DNA]</scope>
    <source>
        <strain evidence="10">DSM 16839 / JCM 17582 / NCIMB 14029 / A2-183</strain>
    </source>
</reference>
<dbReference type="AlphaFoldDB" id="G2T491"/>
<dbReference type="EMBL" id="CP003040">
    <property type="protein sequence ID" value="AEN97696.1"/>
    <property type="molecule type" value="Genomic_DNA"/>
</dbReference>